<organism evidence="1 2">
    <name type="scientific">Roseovarius ramblicola</name>
    <dbReference type="NCBI Taxonomy" id="2022336"/>
    <lineage>
        <taxon>Bacteria</taxon>
        <taxon>Pseudomonadati</taxon>
        <taxon>Pseudomonadota</taxon>
        <taxon>Alphaproteobacteria</taxon>
        <taxon>Rhodobacterales</taxon>
        <taxon>Roseobacteraceae</taxon>
        <taxon>Roseovarius</taxon>
    </lineage>
</organism>
<comment type="caution">
    <text evidence="1">The sequence shown here is derived from an EMBL/GenBank/DDBJ whole genome shotgun (WGS) entry which is preliminary data.</text>
</comment>
<protein>
    <submittedName>
        <fullName evidence="1">Uncharacterized protein</fullName>
    </submittedName>
</protein>
<dbReference type="Proteomes" id="UP001589670">
    <property type="component" value="Unassembled WGS sequence"/>
</dbReference>
<sequence length="91" mass="9902">MSGGVIFRALRHLGRALGAALRRVFSPFAWRDVRATQAWVYQENALTGDRRAVHLGGGYAALDIGWLRGAQGRGTVFGSFSRVDVTPRGSE</sequence>
<evidence type="ECO:0000313" key="1">
    <source>
        <dbReference type="EMBL" id="MFB9149550.1"/>
    </source>
</evidence>
<keyword evidence="2" id="KW-1185">Reference proteome</keyword>
<proteinExistence type="predicted"/>
<dbReference type="RefSeq" id="WP_377068576.1">
    <property type="nucleotide sequence ID" value="NZ_JBHMEC010000011.1"/>
</dbReference>
<name>A0ABV5HYP3_9RHOB</name>
<accession>A0ABV5HYP3</accession>
<evidence type="ECO:0000313" key="2">
    <source>
        <dbReference type="Proteomes" id="UP001589670"/>
    </source>
</evidence>
<gene>
    <name evidence="1" type="ORF">ACFFU4_07270</name>
</gene>
<dbReference type="EMBL" id="JBHMEC010000011">
    <property type="protein sequence ID" value="MFB9149550.1"/>
    <property type="molecule type" value="Genomic_DNA"/>
</dbReference>
<reference evidence="1 2" key="1">
    <citation type="submission" date="2024-09" db="EMBL/GenBank/DDBJ databases">
        <authorList>
            <person name="Sun Q."/>
            <person name="Mori K."/>
        </authorList>
    </citation>
    <scope>NUCLEOTIDE SEQUENCE [LARGE SCALE GENOMIC DNA]</scope>
    <source>
        <strain evidence="1 2">CECT 9424</strain>
    </source>
</reference>